<dbReference type="Proteomes" id="UP000708208">
    <property type="component" value="Unassembled WGS sequence"/>
</dbReference>
<accession>A0A8J2KFU4</accession>
<name>A0A8J2KFU4_9HEXA</name>
<protein>
    <submittedName>
        <fullName evidence="1">Uncharacterized protein</fullName>
    </submittedName>
</protein>
<evidence type="ECO:0000313" key="2">
    <source>
        <dbReference type="Proteomes" id="UP000708208"/>
    </source>
</evidence>
<evidence type="ECO:0000313" key="1">
    <source>
        <dbReference type="EMBL" id="CAG7734386.1"/>
    </source>
</evidence>
<keyword evidence="2" id="KW-1185">Reference proteome</keyword>
<dbReference type="AlphaFoldDB" id="A0A8J2KFU4"/>
<dbReference type="EMBL" id="CAJVCH010268444">
    <property type="protein sequence ID" value="CAG7734386.1"/>
    <property type="molecule type" value="Genomic_DNA"/>
</dbReference>
<gene>
    <name evidence="1" type="ORF">AFUS01_LOCUS22780</name>
</gene>
<proteinExistence type="predicted"/>
<sequence length="122" mass="13773">MNSFLSSFSLCRHQQRTAIFLAIVKVSMQNFRPRAPGADPPMRAPNIRNRTVCRYCVHCNHAVSTNWERCRFEYCGQAIFNGQHVPKPPTPDGWSVCWLQMESASVPHASGEHRPGLTTSVC</sequence>
<organism evidence="1 2">
    <name type="scientific">Allacma fusca</name>
    <dbReference type="NCBI Taxonomy" id="39272"/>
    <lineage>
        <taxon>Eukaryota</taxon>
        <taxon>Metazoa</taxon>
        <taxon>Ecdysozoa</taxon>
        <taxon>Arthropoda</taxon>
        <taxon>Hexapoda</taxon>
        <taxon>Collembola</taxon>
        <taxon>Symphypleona</taxon>
        <taxon>Sminthuridae</taxon>
        <taxon>Allacma</taxon>
    </lineage>
</organism>
<comment type="caution">
    <text evidence="1">The sequence shown here is derived from an EMBL/GenBank/DDBJ whole genome shotgun (WGS) entry which is preliminary data.</text>
</comment>
<reference evidence="1" key="1">
    <citation type="submission" date="2021-06" db="EMBL/GenBank/DDBJ databases">
        <authorList>
            <person name="Hodson N. C."/>
            <person name="Mongue J. A."/>
            <person name="Jaron S. K."/>
        </authorList>
    </citation>
    <scope>NUCLEOTIDE SEQUENCE</scope>
</reference>